<evidence type="ECO:0008006" key="3">
    <source>
        <dbReference type="Google" id="ProtNLM"/>
    </source>
</evidence>
<sequence>MKTYTKAAKKFYDSKDWKVSRDSYIQKRINIDGGMCEHCKERPGYIVDHKKELNEINLNDVNVSLNHENYQYLCLECSNRKTFSKDKRGVKFDENGNPIFFEK</sequence>
<evidence type="ECO:0000313" key="2">
    <source>
        <dbReference type="Proteomes" id="UP000003162"/>
    </source>
</evidence>
<evidence type="ECO:0000313" key="1">
    <source>
        <dbReference type="EMBL" id="EDP24150.1"/>
    </source>
</evidence>
<reference evidence="1 2" key="1">
    <citation type="submission" date="2007-09" db="EMBL/GenBank/DDBJ databases">
        <title>Draft genome sequence of Peptostreptococcus micros (ATCC 33270).</title>
        <authorList>
            <person name="Sudarsanam P."/>
            <person name="Ley R."/>
            <person name="Guruge J."/>
            <person name="Turnbaugh P.J."/>
            <person name="Mahowald M."/>
            <person name="Liep D."/>
            <person name="Gordon J."/>
        </authorList>
    </citation>
    <scope>NUCLEOTIDE SEQUENCE [LARGE SCALE GENOMIC DNA]</scope>
    <source>
        <strain evidence="1 2">ATCC 33270</strain>
    </source>
</reference>
<dbReference type="HOGENOM" id="CLU_108879_5_1_9"/>
<dbReference type="eggNOG" id="COG1403">
    <property type="taxonomic scope" value="Bacteria"/>
</dbReference>
<accession>A8SKN2</accession>
<dbReference type="AlphaFoldDB" id="A8SKN2"/>
<dbReference type="EMBL" id="ABEE02000016">
    <property type="protein sequence ID" value="EDP24150.1"/>
    <property type="molecule type" value="Genomic_DNA"/>
</dbReference>
<dbReference type="RefSeq" id="WP_004832615.1">
    <property type="nucleotide sequence ID" value="NZ_DS483517.1"/>
</dbReference>
<dbReference type="GeneID" id="93384983"/>
<name>A8SKN2_9FIRM</name>
<proteinExistence type="predicted"/>
<dbReference type="Proteomes" id="UP000003162">
    <property type="component" value="Unassembled WGS sequence"/>
</dbReference>
<reference evidence="1 2" key="2">
    <citation type="submission" date="2007-09" db="EMBL/GenBank/DDBJ databases">
        <authorList>
            <person name="Fulton L."/>
            <person name="Clifton S."/>
            <person name="Fulton B."/>
            <person name="Xu J."/>
            <person name="Minx P."/>
            <person name="Pepin K.H."/>
            <person name="Johnson M."/>
            <person name="Thiruvilangam P."/>
            <person name="Bhonagiri V."/>
            <person name="Nash W.E."/>
            <person name="Mardis E.R."/>
            <person name="Wilson R.K."/>
        </authorList>
    </citation>
    <scope>NUCLEOTIDE SEQUENCE [LARGE SCALE GENOMIC DNA]</scope>
    <source>
        <strain evidence="1 2">ATCC 33270</strain>
    </source>
</reference>
<organism evidence="1 2">
    <name type="scientific">Parvimonas micra ATCC 33270</name>
    <dbReference type="NCBI Taxonomy" id="411465"/>
    <lineage>
        <taxon>Bacteria</taxon>
        <taxon>Bacillati</taxon>
        <taxon>Bacillota</taxon>
        <taxon>Tissierellia</taxon>
        <taxon>Tissierellales</taxon>
        <taxon>Peptoniphilaceae</taxon>
        <taxon>Parvimonas</taxon>
    </lineage>
</organism>
<protein>
    <recommendedName>
        <fullName evidence="3">HNH endonuclease domain protein</fullName>
    </recommendedName>
</protein>
<gene>
    <name evidence="1" type="ORF">PEPMIC_00730</name>
</gene>
<comment type="caution">
    <text evidence="1">The sequence shown here is derived from an EMBL/GenBank/DDBJ whole genome shotgun (WGS) entry which is preliminary data.</text>
</comment>